<protein>
    <submittedName>
        <fullName evidence="1">Uncharacterized protein</fullName>
    </submittedName>
</protein>
<name>A0ACC0WQQ1_9STRA</name>
<organism evidence="1 2">
    <name type="scientific">Peronosclerospora sorghi</name>
    <dbReference type="NCBI Taxonomy" id="230839"/>
    <lineage>
        <taxon>Eukaryota</taxon>
        <taxon>Sar</taxon>
        <taxon>Stramenopiles</taxon>
        <taxon>Oomycota</taxon>
        <taxon>Peronosporomycetes</taxon>
        <taxon>Peronosporales</taxon>
        <taxon>Peronosporaceae</taxon>
        <taxon>Peronosclerospora</taxon>
    </lineage>
</organism>
<gene>
    <name evidence="1" type="ORF">PsorP6_000086</name>
</gene>
<comment type="caution">
    <text evidence="1">The sequence shown here is derived from an EMBL/GenBank/DDBJ whole genome shotgun (WGS) entry which is preliminary data.</text>
</comment>
<reference evidence="1 2" key="1">
    <citation type="journal article" date="2022" name="bioRxiv">
        <title>The genome of the oomycete Peronosclerospora sorghi, a cosmopolitan pathogen of maize and sorghum, is inflated with dispersed pseudogenes.</title>
        <authorList>
            <person name="Fletcher K."/>
            <person name="Martin F."/>
            <person name="Isakeit T."/>
            <person name="Cavanaugh K."/>
            <person name="Magill C."/>
            <person name="Michelmore R."/>
        </authorList>
    </citation>
    <scope>NUCLEOTIDE SEQUENCE [LARGE SCALE GENOMIC DNA]</scope>
    <source>
        <strain evidence="1">P6</strain>
    </source>
</reference>
<accession>A0ACC0WQQ1</accession>
<keyword evidence="2" id="KW-1185">Reference proteome</keyword>
<dbReference type="EMBL" id="CM047580">
    <property type="protein sequence ID" value="KAI9921218.1"/>
    <property type="molecule type" value="Genomic_DNA"/>
</dbReference>
<sequence>MMLRIFPLLPEKKKDLSISEVGWSSDPDASVASPAAQAKFFDDFHHAAKTHWLEYYWFIAFDSKWRVTNGDKEVEADFGVFQENDKMNSNFQTLTIGLKAPRALRNAGSKRVLSGTDRSVYTLSRSSDWLVQTQQVWFFDSRTQQVRSNSSDHCRDAYEARDSAIVRVYRCMYNEVNQKWT</sequence>
<proteinExistence type="predicted"/>
<evidence type="ECO:0000313" key="2">
    <source>
        <dbReference type="Proteomes" id="UP001163321"/>
    </source>
</evidence>
<dbReference type="Proteomes" id="UP001163321">
    <property type="component" value="Chromosome 1"/>
</dbReference>
<evidence type="ECO:0000313" key="1">
    <source>
        <dbReference type="EMBL" id="KAI9921218.1"/>
    </source>
</evidence>